<accession>A0A7S1Y2I8</accession>
<dbReference type="SUPFAM" id="SSF51126">
    <property type="entry name" value="Pectin lyase-like"/>
    <property type="match status" value="1"/>
</dbReference>
<dbReference type="AlphaFoldDB" id="A0A7S1Y2I8"/>
<evidence type="ECO:0000313" key="2">
    <source>
        <dbReference type="EMBL" id="CAD9272791.1"/>
    </source>
</evidence>
<dbReference type="InterPro" id="IPR011050">
    <property type="entry name" value="Pectin_lyase_fold/virulence"/>
</dbReference>
<evidence type="ECO:0008006" key="3">
    <source>
        <dbReference type="Google" id="ProtNLM"/>
    </source>
</evidence>
<feature type="region of interest" description="Disordered" evidence="1">
    <location>
        <begin position="361"/>
        <end position="391"/>
    </location>
</feature>
<name>A0A7S1Y2I8_9STRA</name>
<sequence length="413" mass="45610">MSSSSSSPVVHLGCISNLTKISQYEWMSHILNFETRPRTYVLCENTTYDIVDLENVNYARSIDFDLFDYDDDDDDSPTTEQQQQQKHLPLMLWNRDRTIQCGANGSSQNKCILRGGTHQLMAPTSLSNPPWPFHTSSGGDREPPDVSNTVLRGLTFRDASTTALSVFSKAENFTISDCLFEVADTSQALSYFESASFDVPQHIHIEYTKYMSNNVGNGASILELNGPNVVATVVDSHFEFNNVIDGSIIKLRDGSFCDLHRNCFYGNSYQTALVDIRDGRGLDVGVIQLTMDDDESDDGDDSYDISTPTSAFLQDHADTIYAHNGELQGMSPECSHIVTPLTCDSFTSEVCLAEEPPDLIGFYRKPPSSGQPQDGSTPTTTTTTSSSRRQSWTTGCDAATTVLVLVLLFKLLL</sequence>
<reference evidence="2" key="1">
    <citation type="submission" date="2021-01" db="EMBL/GenBank/DDBJ databases">
        <authorList>
            <person name="Corre E."/>
            <person name="Pelletier E."/>
            <person name="Niang G."/>
            <person name="Scheremetjew M."/>
            <person name="Finn R."/>
            <person name="Kale V."/>
            <person name="Holt S."/>
            <person name="Cochrane G."/>
            <person name="Meng A."/>
            <person name="Brown T."/>
            <person name="Cohen L."/>
        </authorList>
    </citation>
    <scope>NUCLEOTIDE SEQUENCE</scope>
    <source>
        <strain evidence="2">CCMP 410</strain>
    </source>
</reference>
<protein>
    <recommendedName>
        <fullName evidence="3">Right handed beta helix domain-containing protein</fullName>
    </recommendedName>
</protein>
<evidence type="ECO:0000256" key="1">
    <source>
        <dbReference type="SAM" id="MobiDB-lite"/>
    </source>
</evidence>
<proteinExistence type="predicted"/>
<feature type="compositionally biased region" description="Low complexity" evidence="1">
    <location>
        <begin position="376"/>
        <end position="391"/>
    </location>
</feature>
<organism evidence="2">
    <name type="scientific">Grammatophora oceanica</name>
    <dbReference type="NCBI Taxonomy" id="210454"/>
    <lineage>
        <taxon>Eukaryota</taxon>
        <taxon>Sar</taxon>
        <taxon>Stramenopiles</taxon>
        <taxon>Ochrophyta</taxon>
        <taxon>Bacillariophyta</taxon>
        <taxon>Fragilariophyceae</taxon>
        <taxon>Fragilariophycidae</taxon>
        <taxon>Rhabdonematales</taxon>
        <taxon>Grammatophoraceae</taxon>
        <taxon>Grammatophora</taxon>
    </lineage>
</organism>
<gene>
    <name evidence="2" type="ORF">GOCE00092_LOCUS1698</name>
</gene>
<dbReference type="EMBL" id="HBGK01003147">
    <property type="protein sequence ID" value="CAD9272791.1"/>
    <property type="molecule type" value="Transcribed_RNA"/>
</dbReference>